<keyword evidence="5" id="KW-0694">RNA-binding</keyword>
<keyword evidence="4" id="KW-0747">Spliceosome</keyword>
<comment type="caution">
    <text evidence="10">The sequence shown here is derived from an EMBL/GenBank/DDBJ whole genome shotgun (WGS) entry which is preliminary data.</text>
</comment>
<dbReference type="SMART" id="SM00651">
    <property type="entry name" value="Sm"/>
    <property type="match status" value="1"/>
</dbReference>
<dbReference type="PANTHER" id="PTHR10553">
    <property type="entry name" value="SMALL NUCLEAR RIBONUCLEOPROTEIN"/>
    <property type="match status" value="1"/>
</dbReference>
<comment type="subcellular location">
    <subcellularLocation>
        <location evidence="1">Nucleus</location>
    </subcellularLocation>
</comment>
<evidence type="ECO:0000256" key="6">
    <source>
        <dbReference type="ARBA" id="ARBA00023187"/>
    </source>
</evidence>
<evidence type="ECO:0000313" key="10">
    <source>
        <dbReference type="EMBL" id="KAF3596406.1"/>
    </source>
</evidence>
<dbReference type="PIRSF" id="PIRSF037188">
    <property type="entry name" value="U6_snRNA_Lsm7"/>
    <property type="match status" value="1"/>
</dbReference>
<organism evidence="10 11">
    <name type="scientific">Brassica cretica</name>
    <name type="common">Mustard</name>
    <dbReference type="NCBI Taxonomy" id="69181"/>
    <lineage>
        <taxon>Eukaryota</taxon>
        <taxon>Viridiplantae</taxon>
        <taxon>Streptophyta</taxon>
        <taxon>Embryophyta</taxon>
        <taxon>Tracheophyta</taxon>
        <taxon>Spermatophyta</taxon>
        <taxon>Magnoliopsida</taxon>
        <taxon>eudicotyledons</taxon>
        <taxon>Gunneridae</taxon>
        <taxon>Pentapetalae</taxon>
        <taxon>rosids</taxon>
        <taxon>malvids</taxon>
        <taxon>Brassicales</taxon>
        <taxon>Brassicaceae</taxon>
        <taxon>Brassiceae</taxon>
        <taxon>Brassica</taxon>
    </lineage>
</organism>
<dbReference type="InterPro" id="IPR010920">
    <property type="entry name" value="LSM_dom_sf"/>
</dbReference>
<evidence type="ECO:0000256" key="1">
    <source>
        <dbReference type="ARBA" id="ARBA00004123"/>
    </source>
</evidence>
<sequence length="138" mass="15039">MSGRKETMLDLVKFVDKGVQVKLTGGRQVCFFFNLQSGRKETMLDLVKFVDKGVQVKLTGGRQVTGTLKGYDQLLNLVLDGAVESVRDHDDPLKITDQTRVLGLIVCRGTVVMLVSPTDGTEEIANPVMLVSPTDGTV</sequence>
<accession>A0ABQ7EIV8</accession>
<keyword evidence="7" id="KW-0539">Nucleus</keyword>
<evidence type="ECO:0000313" key="11">
    <source>
        <dbReference type="Proteomes" id="UP000266723"/>
    </source>
</evidence>
<dbReference type="Pfam" id="PF01423">
    <property type="entry name" value="LSM"/>
    <property type="match status" value="1"/>
</dbReference>
<dbReference type="CDD" id="cd01729">
    <property type="entry name" value="LSm7"/>
    <property type="match status" value="1"/>
</dbReference>
<evidence type="ECO:0000256" key="3">
    <source>
        <dbReference type="ARBA" id="ARBA00022664"/>
    </source>
</evidence>
<dbReference type="Proteomes" id="UP000266723">
    <property type="component" value="Unassembled WGS sequence"/>
</dbReference>
<keyword evidence="3" id="KW-0507">mRNA processing</keyword>
<dbReference type="InterPro" id="IPR001163">
    <property type="entry name" value="Sm_dom_euk/arc"/>
</dbReference>
<evidence type="ECO:0000256" key="4">
    <source>
        <dbReference type="ARBA" id="ARBA00022728"/>
    </source>
</evidence>
<keyword evidence="11" id="KW-1185">Reference proteome</keyword>
<keyword evidence="8" id="KW-0687">Ribonucleoprotein</keyword>
<comment type="similarity">
    <text evidence="2">Belongs to the snRNP Sm proteins family.</text>
</comment>
<evidence type="ECO:0000256" key="7">
    <source>
        <dbReference type="ARBA" id="ARBA00023242"/>
    </source>
</evidence>
<dbReference type="Gene3D" id="2.30.30.100">
    <property type="match status" value="1"/>
</dbReference>
<evidence type="ECO:0000256" key="2">
    <source>
        <dbReference type="ARBA" id="ARBA00006850"/>
    </source>
</evidence>
<name>A0ABQ7EIV8_BRACR</name>
<dbReference type="EMBL" id="QGKV02000299">
    <property type="protein sequence ID" value="KAF3596406.1"/>
    <property type="molecule type" value="Genomic_DNA"/>
</dbReference>
<evidence type="ECO:0000256" key="5">
    <source>
        <dbReference type="ARBA" id="ARBA00022884"/>
    </source>
</evidence>
<keyword evidence="6" id="KW-0508">mRNA splicing</keyword>
<dbReference type="SUPFAM" id="SSF50182">
    <property type="entry name" value="Sm-like ribonucleoproteins"/>
    <property type="match status" value="1"/>
</dbReference>
<dbReference type="InterPro" id="IPR017132">
    <property type="entry name" value="Lsm7"/>
</dbReference>
<evidence type="ECO:0000256" key="8">
    <source>
        <dbReference type="ARBA" id="ARBA00023274"/>
    </source>
</evidence>
<feature type="non-terminal residue" evidence="10">
    <location>
        <position position="138"/>
    </location>
</feature>
<proteinExistence type="inferred from homology"/>
<feature type="domain" description="Sm" evidence="9">
    <location>
        <begin position="41"/>
        <end position="121"/>
    </location>
</feature>
<dbReference type="PROSITE" id="PS52002">
    <property type="entry name" value="SM"/>
    <property type="match status" value="1"/>
</dbReference>
<protein>
    <recommendedName>
        <fullName evidence="9">Sm domain-containing protein</fullName>
    </recommendedName>
</protein>
<gene>
    <name evidence="10" type="ORF">DY000_02026517</name>
</gene>
<dbReference type="InterPro" id="IPR047575">
    <property type="entry name" value="Sm"/>
</dbReference>
<dbReference type="PANTHER" id="PTHR10553:SF5">
    <property type="entry name" value="U6 SNRNA-ASSOCIATED SM-LIKE PROTEIN LSM7"/>
    <property type="match status" value="1"/>
</dbReference>
<dbReference type="InterPro" id="IPR044641">
    <property type="entry name" value="Lsm7/SmG-like"/>
</dbReference>
<reference evidence="10 11" key="1">
    <citation type="journal article" date="2020" name="BMC Genomics">
        <title>Intraspecific diversification of the crop wild relative Brassica cretica Lam. using demographic model selection.</title>
        <authorList>
            <person name="Kioukis A."/>
            <person name="Michalopoulou V.A."/>
            <person name="Briers L."/>
            <person name="Pirintsos S."/>
            <person name="Studholme D.J."/>
            <person name="Pavlidis P."/>
            <person name="Sarris P.F."/>
        </authorList>
    </citation>
    <scope>NUCLEOTIDE SEQUENCE [LARGE SCALE GENOMIC DNA]</scope>
    <source>
        <strain evidence="11">cv. PFS-1207/04</strain>
    </source>
</reference>
<evidence type="ECO:0000259" key="9">
    <source>
        <dbReference type="PROSITE" id="PS52002"/>
    </source>
</evidence>